<dbReference type="GO" id="GO:0004519">
    <property type="term" value="F:endonuclease activity"/>
    <property type="evidence" value="ECO:0007669"/>
    <property type="project" value="UniProtKB-KW"/>
</dbReference>
<dbReference type="EMBL" id="JAAKZZ010000306">
    <property type="protein sequence ID" value="NGO71456.1"/>
    <property type="molecule type" value="Genomic_DNA"/>
</dbReference>
<comment type="caution">
    <text evidence="2">The sequence shown here is derived from an EMBL/GenBank/DDBJ whole genome shotgun (WGS) entry which is preliminary data.</text>
</comment>
<dbReference type="Pfam" id="PF03372">
    <property type="entry name" value="Exo_endo_phos"/>
    <property type="match status" value="1"/>
</dbReference>
<dbReference type="InterPro" id="IPR036691">
    <property type="entry name" value="Endo/exonu/phosph_ase_sf"/>
</dbReference>
<proteinExistence type="predicted"/>
<feature type="domain" description="Endonuclease/exonuclease/phosphatase" evidence="1">
    <location>
        <begin position="12"/>
        <end position="282"/>
    </location>
</feature>
<evidence type="ECO:0000259" key="1">
    <source>
        <dbReference type="Pfam" id="PF03372"/>
    </source>
</evidence>
<dbReference type="Gene3D" id="3.60.10.10">
    <property type="entry name" value="Endonuclease/exonuclease/phosphatase"/>
    <property type="match status" value="1"/>
</dbReference>
<evidence type="ECO:0000313" key="2">
    <source>
        <dbReference type="EMBL" id="NGO71456.1"/>
    </source>
</evidence>
<keyword evidence="2" id="KW-0269">Exonuclease</keyword>
<dbReference type="RefSeq" id="WP_165301091.1">
    <property type="nucleotide sequence ID" value="NZ_JAAKZZ010000306.1"/>
</dbReference>
<gene>
    <name evidence="2" type="ORF">G5C65_24510</name>
</gene>
<evidence type="ECO:0000313" key="3">
    <source>
        <dbReference type="Proteomes" id="UP000477722"/>
    </source>
</evidence>
<accession>A0A6G4X1N6</accession>
<organism evidence="2 3">
    <name type="scientific">Streptomyces boncukensis</name>
    <dbReference type="NCBI Taxonomy" id="2711219"/>
    <lineage>
        <taxon>Bacteria</taxon>
        <taxon>Bacillati</taxon>
        <taxon>Actinomycetota</taxon>
        <taxon>Actinomycetes</taxon>
        <taxon>Kitasatosporales</taxon>
        <taxon>Streptomycetaceae</taxon>
        <taxon>Streptomyces</taxon>
    </lineage>
</organism>
<sequence length="310" mass="34716">MTEHDDDLVLVSWNLEADGEITDTGDAGPAWHLAHDILAEVGPDILLRQEMKYSRTDTMRRLHDAELRLGMSGYLAPDNPGAPDLPSGVFLRPGLFEVNTHHTPSRPWWLRPCHLTVRLGDCPRPLDLISFHMCFYDPATRSAEAQWLTLGAEPGRASLIAGDCNSYPDHTRNAVERVILPDWDTVPDRAHATHRTIYELGCRVSDTRPDRILCDAGYVDLARHACTELEQPSALHPTAGYDKRHQSGPQRIDRAYASAGLHRAVTSVEVIDTDQTRRASDHAMLVVRLSRRELENALTPETSEEYHLAS</sequence>
<keyword evidence="2" id="KW-0540">Nuclease</keyword>
<dbReference type="InterPro" id="IPR005135">
    <property type="entry name" value="Endo/exonuclease/phosphatase"/>
</dbReference>
<dbReference type="AlphaFoldDB" id="A0A6G4X1N6"/>
<keyword evidence="3" id="KW-1185">Reference proteome</keyword>
<reference evidence="2 3" key="1">
    <citation type="submission" date="2020-02" db="EMBL/GenBank/DDBJ databases">
        <title>Whole-genome analyses of novel actinobacteria.</title>
        <authorList>
            <person name="Sahin N."/>
            <person name="Tatar D."/>
        </authorList>
    </citation>
    <scope>NUCLEOTIDE SEQUENCE [LARGE SCALE GENOMIC DNA]</scope>
    <source>
        <strain evidence="2 3">SB3404</strain>
    </source>
</reference>
<dbReference type="Proteomes" id="UP000477722">
    <property type="component" value="Unassembled WGS sequence"/>
</dbReference>
<keyword evidence="2" id="KW-0255">Endonuclease</keyword>
<name>A0A6G4X1N6_9ACTN</name>
<protein>
    <submittedName>
        <fullName evidence="2">Endonuclease/exonuclease/phosphatase family protein</fullName>
    </submittedName>
</protein>
<dbReference type="SUPFAM" id="SSF56219">
    <property type="entry name" value="DNase I-like"/>
    <property type="match status" value="1"/>
</dbReference>
<dbReference type="GO" id="GO:0004527">
    <property type="term" value="F:exonuclease activity"/>
    <property type="evidence" value="ECO:0007669"/>
    <property type="project" value="UniProtKB-KW"/>
</dbReference>
<keyword evidence="2" id="KW-0378">Hydrolase</keyword>